<keyword evidence="10" id="KW-1015">Disulfide bond</keyword>
<comment type="caution">
    <text evidence="13">The sequence shown here is derived from an EMBL/GenBank/DDBJ whole genome shotgun (WGS) entry which is preliminary data.</text>
</comment>
<organism evidence="13 14">
    <name type="scientific">Candidatus Reconcilbacillus cellulovorans</name>
    <dbReference type="NCBI Taxonomy" id="1906605"/>
    <lineage>
        <taxon>Bacteria</taxon>
        <taxon>Bacillati</taxon>
        <taxon>Bacillota</taxon>
        <taxon>Bacilli</taxon>
        <taxon>Bacillales</taxon>
        <taxon>Paenibacillaceae</taxon>
        <taxon>Candidatus Reconcilbacillus</taxon>
    </lineage>
</organism>
<keyword evidence="8" id="KW-0350">Heme biosynthesis</keyword>
<gene>
    <name evidence="13" type="ORF">BLM47_12635</name>
</gene>
<evidence type="ECO:0000256" key="8">
    <source>
        <dbReference type="ARBA" id="ARBA00023133"/>
    </source>
</evidence>
<feature type="transmembrane region" description="Helical" evidence="12">
    <location>
        <begin position="180"/>
        <end position="199"/>
    </location>
</feature>
<dbReference type="InterPro" id="IPR050450">
    <property type="entry name" value="COX15/CtaA_HemeA_synthase"/>
</dbReference>
<evidence type="ECO:0000256" key="10">
    <source>
        <dbReference type="ARBA" id="ARBA00023157"/>
    </source>
</evidence>
<reference evidence="13 14" key="1">
    <citation type="submission" date="2016-12" db="EMBL/GenBank/DDBJ databases">
        <title>Candidatus Reconcilibacillus cellulovorans genome.</title>
        <authorList>
            <person name="Kolinko S."/>
            <person name="Wu Y.-W."/>
            <person name="Tachea F."/>
            <person name="Denzel E."/>
            <person name="Hiras J."/>
            <person name="Baecker N."/>
            <person name="Chan L.J."/>
            <person name="Eichorst S.A."/>
            <person name="Frey D."/>
            <person name="Adams P.D."/>
            <person name="Pray T."/>
            <person name="Tanjore D."/>
            <person name="Petzold C.J."/>
            <person name="Gladden J.M."/>
            <person name="Simmons B.A."/>
            <person name="Singer S.W."/>
        </authorList>
    </citation>
    <scope>NUCLEOTIDE SEQUENCE [LARGE SCALE GENOMIC DNA]</scope>
    <source>
        <strain evidence="13">JTherm</strain>
    </source>
</reference>
<feature type="transmembrane region" description="Helical" evidence="12">
    <location>
        <begin position="114"/>
        <end position="135"/>
    </location>
</feature>
<protein>
    <recommendedName>
        <fullName evidence="15">Heme A synthase</fullName>
    </recommendedName>
</protein>
<evidence type="ECO:0000313" key="13">
    <source>
        <dbReference type="EMBL" id="PDO09416.1"/>
    </source>
</evidence>
<feature type="transmembrane region" description="Helical" evidence="12">
    <location>
        <begin position="291"/>
        <end position="321"/>
    </location>
</feature>
<dbReference type="InterPro" id="IPR003780">
    <property type="entry name" value="COX15/CtaA_fam"/>
</dbReference>
<feature type="transmembrane region" description="Helical" evidence="12">
    <location>
        <begin position="87"/>
        <end position="108"/>
    </location>
</feature>
<dbReference type="GO" id="GO:0016491">
    <property type="term" value="F:oxidoreductase activity"/>
    <property type="evidence" value="ECO:0007669"/>
    <property type="project" value="UniProtKB-KW"/>
</dbReference>
<dbReference type="EMBL" id="MOXJ01000040">
    <property type="protein sequence ID" value="PDO09416.1"/>
    <property type="molecule type" value="Genomic_DNA"/>
</dbReference>
<sequence>MARRLAFWTAVAMGLVLAAGVLVTKTESGRGCGDDFPLCRGGLLPEPTVESWIEYSHRAVSGIAFVLVAATVLAVRRAFAGRRTVVAYAWTAFGFTLLQAVLGALAVVRPQSDAVMALHFGFSLIAFAAAALLALETRRFGPSAGGKFPAQPADAVTAGGTDAAAIDATGAAASGMSRRFARLVLSATAYAYAAVYLGAYVRHTDSQGGCTGWPLCNGKWIPELSGATGIAFAHRLAALGMLALALALAAAGHREKNARIRLASRAVPVWTLAQVASGGVVSVLLGREVSYLAASVVHTLLIGGLFTTLAYLSVAAVAALGRGYGGRRRLREGGKTVPDPAGPTVVE</sequence>
<dbReference type="AlphaFoldDB" id="A0A2A6DXW4"/>
<dbReference type="GO" id="GO:0016020">
    <property type="term" value="C:membrane"/>
    <property type="evidence" value="ECO:0007669"/>
    <property type="project" value="UniProtKB-SubCell"/>
</dbReference>
<feature type="transmembrane region" description="Helical" evidence="12">
    <location>
        <begin position="55"/>
        <end position="75"/>
    </location>
</feature>
<dbReference type="GO" id="GO:0006784">
    <property type="term" value="P:heme A biosynthetic process"/>
    <property type="evidence" value="ECO:0007669"/>
    <property type="project" value="InterPro"/>
</dbReference>
<evidence type="ECO:0000256" key="1">
    <source>
        <dbReference type="ARBA" id="ARBA00004141"/>
    </source>
</evidence>
<evidence type="ECO:0000256" key="3">
    <source>
        <dbReference type="ARBA" id="ARBA00022692"/>
    </source>
</evidence>
<feature type="transmembrane region" description="Helical" evidence="12">
    <location>
        <begin position="232"/>
        <end position="250"/>
    </location>
</feature>
<dbReference type="GO" id="GO:0046872">
    <property type="term" value="F:metal ion binding"/>
    <property type="evidence" value="ECO:0007669"/>
    <property type="project" value="UniProtKB-KW"/>
</dbReference>
<dbReference type="Proteomes" id="UP000243688">
    <property type="component" value="Unassembled WGS sequence"/>
</dbReference>
<proteinExistence type="predicted"/>
<evidence type="ECO:0000256" key="4">
    <source>
        <dbReference type="ARBA" id="ARBA00022723"/>
    </source>
</evidence>
<keyword evidence="9 12" id="KW-0472">Membrane</keyword>
<evidence type="ECO:0008006" key="15">
    <source>
        <dbReference type="Google" id="ProtNLM"/>
    </source>
</evidence>
<keyword evidence="2" id="KW-1003">Cell membrane</keyword>
<comment type="subcellular location">
    <subcellularLocation>
        <location evidence="1">Membrane</location>
        <topology evidence="1">Multi-pass membrane protein</topology>
    </subcellularLocation>
</comment>
<evidence type="ECO:0000256" key="2">
    <source>
        <dbReference type="ARBA" id="ARBA00022475"/>
    </source>
</evidence>
<evidence type="ECO:0000256" key="5">
    <source>
        <dbReference type="ARBA" id="ARBA00022989"/>
    </source>
</evidence>
<keyword evidence="5 12" id="KW-1133">Transmembrane helix</keyword>
<comment type="pathway">
    <text evidence="11">Porphyrin-containing compound metabolism.</text>
</comment>
<evidence type="ECO:0000256" key="11">
    <source>
        <dbReference type="ARBA" id="ARBA00023444"/>
    </source>
</evidence>
<evidence type="ECO:0000256" key="6">
    <source>
        <dbReference type="ARBA" id="ARBA00023002"/>
    </source>
</evidence>
<dbReference type="PANTHER" id="PTHR35457">
    <property type="entry name" value="HEME A SYNTHASE"/>
    <property type="match status" value="1"/>
</dbReference>
<evidence type="ECO:0000256" key="7">
    <source>
        <dbReference type="ARBA" id="ARBA00023004"/>
    </source>
</evidence>
<keyword evidence="4" id="KW-0479">Metal-binding</keyword>
<evidence type="ECO:0000256" key="12">
    <source>
        <dbReference type="SAM" id="Phobius"/>
    </source>
</evidence>
<accession>A0A2A6DXW4</accession>
<dbReference type="PANTHER" id="PTHR35457:SF1">
    <property type="entry name" value="HEME A SYNTHASE"/>
    <property type="match status" value="1"/>
</dbReference>
<name>A0A2A6DXW4_9BACL</name>
<keyword evidence="7" id="KW-0408">Iron</keyword>
<keyword evidence="6" id="KW-0560">Oxidoreductase</keyword>
<evidence type="ECO:0000313" key="14">
    <source>
        <dbReference type="Proteomes" id="UP000243688"/>
    </source>
</evidence>
<feature type="transmembrane region" description="Helical" evidence="12">
    <location>
        <begin position="262"/>
        <end position="285"/>
    </location>
</feature>
<evidence type="ECO:0000256" key="9">
    <source>
        <dbReference type="ARBA" id="ARBA00023136"/>
    </source>
</evidence>
<dbReference type="Pfam" id="PF02628">
    <property type="entry name" value="COX15-CtaA"/>
    <property type="match status" value="1"/>
</dbReference>
<keyword evidence="3 12" id="KW-0812">Transmembrane</keyword>